<organism evidence="2 3">
    <name type="scientific">Alloprevotella tannerae ATCC 51259</name>
    <dbReference type="NCBI Taxonomy" id="626522"/>
    <lineage>
        <taxon>Bacteria</taxon>
        <taxon>Pseudomonadati</taxon>
        <taxon>Bacteroidota</taxon>
        <taxon>Bacteroidia</taxon>
        <taxon>Bacteroidales</taxon>
        <taxon>Prevotellaceae</taxon>
        <taxon>Alloprevotella</taxon>
    </lineage>
</organism>
<evidence type="ECO:0000313" key="3">
    <source>
        <dbReference type="Proteomes" id="UP000003460"/>
    </source>
</evidence>
<dbReference type="AlphaFoldDB" id="C9LIA1"/>
<name>C9LIA1_9BACT</name>
<comment type="caution">
    <text evidence="2">The sequence shown here is derived from an EMBL/GenBank/DDBJ whole genome shotgun (WGS) entry which is preliminary data.</text>
</comment>
<proteinExistence type="predicted"/>
<sequence length="57" mass="6395">MAPANENTSGIAKEKARFSTDQNLFSSQTFPDKIVRNEAITTQKRQPPSPIHRQVPD</sequence>
<evidence type="ECO:0000313" key="2">
    <source>
        <dbReference type="EMBL" id="EEX71218.1"/>
    </source>
</evidence>
<feature type="compositionally biased region" description="Polar residues" evidence="1">
    <location>
        <begin position="1"/>
        <end position="10"/>
    </location>
</feature>
<feature type="compositionally biased region" description="Polar residues" evidence="1">
    <location>
        <begin position="19"/>
        <end position="30"/>
    </location>
</feature>
<dbReference type="Proteomes" id="UP000003460">
    <property type="component" value="Unassembled WGS sequence"/>
</dbReference>
<dbReference type="EMBL" id="ACIJ02000022">
    <property type="protein sequence ID" value="EEX71218.1"/>
    <property type="molecule type" value="Genomic_DNA"/>
</dbReference>
<accession>C9LIA1</accession>
<gene>
    <name evidence="2" type="ORF">GCWU000325_01960</name>
</gene>
<dbReference type="HOGENOM" id="CLU_2992969_0_0_10"/>
<evidence type="ECO:0000256" key="1">
    <source>
        <dbReference type="SAM" id="MobiDB-lite"/>
    </source>
</evidence>
<keyword evidence="3" id="KW-1185">Reference proteome</keyword>
<reference evidence="2" key="1">
    <citation type="submission" date="2009-09" db="EMBL/GenBank/DDBJ databases">
        <authorList>
            <person name="Weinstock G."/>
            <person name="Sodergren E."/>
            <person name="Clifton S."/>
            <person name="Fulton L."/>
            <person name="Fulton B."/>
            <person name="Courtney L."/>
            <person name="Fronick C."/>
            <person name="Harrison M."/>
            <person name="Strong C."/>
            <person name="Farmer C."/>
            <person name="Delahaunty K."/>
            <person name="Markovic C."/>
            <person name="Hall O."/>
            <person name="Minx P."/>
            <person name="Tomlinson C."/>
            <person name="Mitreva M."/>
            <person name="Nelson J."/>
            <person name="Hou S."/>
            <person name="Wollam A."/>
            <person name="Pepin K.H."/>
            <person name="Johnson M."/>
            <person name="Bhonagiri V."/>
            <person name="Nash W.E."/>
            <person name="Warren W."/>
            <person name="Chinwalla A."/>
            <person name="Mardis E.R."/>
            <person name="Wilson R.K."/>
        </authorList>
    </citation>
    <scope>NUCLEOTIDE SEQUENCE [LARGE SCALE GENOMIC DNA]</scope>
    <source>
        <strain evidence="2">ATCC 51259</strain>
    </source>
</reference>
<dbReference type="STRING" id="626522.GCWU000325_01960"/>
<feature type="region of interest" description="Disordered" evidence="1">
    <location>
        <begin position="1"/>
        <end position="57"/>
    </location>
</feature>
<protein>
    <submittedName>
        <fullName evidence="2">Uncharacterized protein</fullName>
    </submittedName>
</protein>